<gene>
    <name evidence="3" type="ORF">WKI71_42110</name>
</gene>
<dbReference type="InterPro" id="IPR003018">
    <property type="entry name" value="GAF"/>
</dbReference>
<evidence type="ECO:0000313" key="4">
    <source>
        <dbReference type="Proteomes" id="UP001376459"/>
    </source>
</evidence>
<dbReference type="Pfam" id="PF13185">
    <property type="entry name" value="GAF_2"/>
    <property type="match status" value="1"/>
</dbReference>
<evidence type="ECO:0000256" key="1">
    <source>
        <dbReference type="SAM" id="MobiDB-lite"/>
    </source>
</evidence>
<dbReference type="InterPro" id="IPR029016">
    <property type="entry name" value="GAF-like_dom_sf"/>
</dbReference>
<comment type="caution">
    <text evidence="3">The sequence shown here is derived from an EMBL/GenBank/DDBJ whole genome shotgun (WGS) entry which is preliminary data.</text>
</comment>
<evidence type="ECO:0000313" key="3">
    <source>
        <dbReference type="EMBL" id="MEJ8672537.1"/>
    </source>
</evidence>
<proteinExistence type="predicted"/>
<accession>A0ABU8UUG1</accession>
<dbReference type="SUPFAM" id="SSF55781">
    <property type="entry name" value="GAF domain-like"/>
    <property type="match status" value="1"/>
</dbReference>
<dbReference type="EMBL" id="JBBKAK010000001">
    <property type="protein sequence ID" value="MEJ8672537.1"/>
    <property type="molecule type" value="Genomic_DNA"/>
</dbReference>
<name>A0ABU8UUG1_9ACTN</name>
<evidence type="ECO:0000259" key="2">
    <source>
        <dbReference type="Pfam" id="PF13185"/>
    </source>
</evidence>
<reference evidence="3 4" key="1">
    <citation type="submission" date="2024-03" db="EMBL/GenBank/DDBJ databases">
        <title>Novel Streptomyces species of biotechnological and ecological value are a feature of Machair soil.</title>
        <authorList>
            <person name="Prole J.R."/>
            <person name="Goodfellow M."/>
            <person name="Allenby N."/>
            <person name="Ward A.C."/>
        </authorList>
    </citation>
    <scope>NUCLEOTIDE SEQUENCE [LARGE SCALE GENOMIC DNA]</scope>
    <source>
        <strain evidence="3 4">MS1.AVA.1</strain>
    </source>
</reference>
<organism evidence="3 4">
    <name type="scientific">Streptomyces machairae</name>
    <dbReference type="NCBI Taxonomy" id="3134109"/>
    <lineage>
        <taxon>Bacteria</taxon>
        <taxon>Bacillati</taxon>
        <taxon>Actinomycetota</taxon>
        <taxon>Actinomycetes</taxon>
        <taxon>Kitasatosporales</taxon>
        <taxon>Streptomycetaceae</taxon>
        <taxon>Streptomyces</taxon>
    </lineage>
</organism>
<dbReference type="Gene3D" id="3.30.450.40">
    <property type="match status" value="1"/>
</dbReference>
<dbReference type="Proteomes" id="UP001376459">
    <property type="component" value="Unassembled WGS sequence"/>
</dbReference>
<protein>
    <submittedName>
        <fullName evidence="3">GAF domain-containing protein</fullName>
    </submittedName>
</protein>
<feature type="compositionally biased region" description="Low complexity" evidence="1">
    <location>
        <begin position="112"/>
        <end position="126"/>
    </location>
</feature>
<keyword evidence="4" id="KW-1185">Reference proteome</keyword>
<feature type="domain" description="GAF" evidence="2">
    <location>
        <begin position="14"/>
        <end position="97"/>
    </location>
</feature>
<sequence length="150" mass="16296">MQIIGSRGYDPALIEQFDGLPTDADLTPAGRALATGASLFFANRGELARLYPRAPQISDKHAWAFLPLLSSGRPIGCLLLAYNRPHTFTAAERSILTPSPVSSPRPWTVRASTTPSTTSPTPCSRPSCRTLCRPWPVWRSPPATFPPARV</sequence>
<feature type="region of interest" description="Disordered" evidence="1">
    <location>
        <begin position="99"/>
        <end position="126"/>
    </location>
</feature>